<dbReference type="OrthoDB" id="4225725at2"/>
<dbReference type="Proteomes" id="UP000037432">
    <property type="component" value="Unassembled WGS sequence"/>
</dbReference>
<accession>A0A0J7ZDT7</accession>
<name>A0A0J7ZDT7_STRVR</name>
<protein>
    <submittedName>
        <fullName evidence="1">Uncharacterized protein</fullName>
    </submittedName>
</protein>
<gene>
    <name evidence="1" type="ORF">ACM01_15265</name>
</gene>
<proteinExistence type="predicted"/>
<dbReference type="PATRIC" id="fig|1938.3.peg.8642"/>
<sequence>MTMTTTQRILDLAAAAPASHCEDLVLLLHEANELYQQGLQDLHREVATRLGGLATADLMFAAETAGMSCDASQDRSEVILLLTLVEWEMTPAAMAYAEMAEAAARRGVCLIPEE</sequence>
<evidence type="ECO:0000313" key="2">
    <source>
        <dbReference type="Proteomes" id="UP000037432"/>
    </source>
</evidence>
<evidence type="ECO:0000313" key="1">
    <source>
        <dbReference type="EMBL" id="KMS74261.1"/>
    </source>
</evidence>
<reference evidence="1 2" key="1">
    <citation type="submission" date="2015-06" db="EMBL/GenBank/DDBJ databases">
        <authorList>
            <person name="Ju K.-S."/>
            <person name="Doroghazi J.R."/>
            <person name="Metcalf W.W."/>
        </authorList>
    </citation>
    <scope>NUCLEOTIDE SEQUENCE [LARGE SCALE GENOMIC DNA]</scope>
    <source>
        <strain evidence="1 2">NRRL 3414</strain>
    </source>
</reference>
<comment type="caution">
    <text evidence="1">The sequence shown here is derived from an EMBL/GenBank/DDBJ whole genome shotgun (WGS) entry which is preliminary data.</text>
</comment>
<dbReference type="EMBL" id="LFNT01000014">
    <property type="protein sequence ID" value="KMS74261.1"/>
    <property type="molecule type" value="Genomic_DNA"/>
</dbReference>
<organism evidence="1 2">
    <name type="scientific">Streptomyces viridochromogenes</name>
    <dbReference type="NCBI Taxonomy" id="1938"/>
    <lineage>
        <taxon>Bacteria</taxon>
        <taxon>Bacillati</taxon>
        <taxon>Actinomycetota</taxon>
        <taxon>Actinomycetes</taxon>
        <taxon>Kitasatosporales</taxon>
        <taxon>Streptomycetaceae</taxon>
        <taxon>Streptomyces</taxon>
    </lineage>
</organism>
<dbReference type="AlphaFoldDB" id="A0A0J7ZDT7"/>